<evidence type="ECO:0000313" key="15">
    <source>
        <dbReference type="EMBL" id="MBK1875272.1"/>
    </source>
</evidence>
<dbReference type="InterPro" id="IPR036890">
    <property type="entry name" value="HATPase_C_sf"/>
</dbReference>
<dbReference type="SMART" id="SM00448">
    <property type="entry name" value="REC"/>
    <property type="match status" value="1"/>
</dbReference>
<evidence type="ECO:0000256" key="11">
    <source>
        <dbReference type="SAM" id="Phobius"/>
    </source>
</evidence>
<proteinExistence type="predicted"/>
<feature type="domain" description="Histidine kinase" evidence="12">
    <location>
        <begin position="548"/>
        <end position="768"/>
    </location>
</feature>
<evidence type="ECO:0000256" key="6">
    <source>
        <dbReference type="ARBA" id="ARBA00022692"/>
    </source>
</evidence>
<sequence>MGWLSLFMAIPPGFASPIWPSAGVALAVILMHGSRYLGGVFLGSLAINLYSSLKGGIPEDVLLPVVLAGSIASGAALQAFAGAWLIRRQVGFPNALEGIRSILIVLLLGGPVGCLVNSLIGSSALAVAGMLEGSSWAQNWFTWWVGDSLGVAIFAPIGLLLLSPKEVVRFGRKTALTLAQMAMFALLVVGLSYLKKSENERLELEFSNNARAVGFQVERAAQSHVGVLTAIDSFINSGEDLTKESFERFAGAQLQWQTGVRALSWNPLVRGRDRETFERSVREEGVVDFGVKDRAKSGELVPAGNREKYFPVTYAVSASGGNAPVGFDIYSNASRREVLREAEGLGMAMAIGRVRLVQSKASNGMLLYHPVFLRAEGENFGGYASELVGYVSGIFRLDEFLGAALEEAEERSMDLELRAVDASGEKEFLFDSRGRERGDAPENVRSDVSLEKALPVSIGGSRWELVVRESGALKRQNMSVRIWTVLTGACIIMALLGVLFFSLSGQSAIVQRTVDLRTAELAAKTKEAERLALAAEASNIAKSRFLATMSHEIRTPMNGIMGALNLLEQVEDVDRHSLVSMGRRSADNLLHLIDEILDLSKIEAGKLSLEEIRFSLPELVLEVCQLHLPNARSKGVEFQYHIREEAELECLGDPYRLRQVLSNIIANAVKFTNRGAIEVDATSVCKADESRVVVIEIRDTGIGIGQDQLEGLFESFEQADSSITRKYGGSGLGLTISKKLIEEMGGTITVDSQLDSGSRFVVTIPQPNAFVMGKRTVGRDDRRAAESSEPLNLQILLAEDIETNRDVTTMMLESMFRARVDAVSDGAQALKALAEKQYDLVLMDCMMPTMSGYEATSKIREGEAGVSNRDIPIVALTADAMASARKRCEEVGMSDYLAKPLQPDALRAVLSKWKKFGISAT</sequence>
<dbReference type="InterPro" id="IPR011006">
    <property type="entry name" value="CheY-like_superfamily"/>
</dbReference>
<comment type="caution">
    <text evidence="15">The sequence shown here is derived from an EMBL/GenBank/DDBJ whole genome shotgun (WGS) entry which is preliminary data.</text>
</comment>
<dbReference type="CDD" id="cd16922">
    <property type="entry name" value="HATPase_EvgS-ArcB-TorS-like"/>
    <property type="match status" value="1"/>
</dbReference>
<dbReference type="GO" id="GO:0005886">
    <property type="term" value="C:plasma membrane"/>
    <property type="evidence" value="ECO:0007669"/>
    <property type="project" value="UniProtKB-SubCell"/>
</dbReference>
<dbReference type="InterPro" id="IPR007895">
    <property type="entry name" value="MASE1"/>
</dbReference>
<dbReference type="SUPFAM" id="SSF55874">
    <property type="entry name" value="ATPase domain of HSP90 chaperone/DNA topoisomerase II/histidine kinase"/>
    <property type="match status" value="1"/>
</dbReference>
<dbReference type="Pfam" id="PF02518">
    <property type="entry name" value="HATPase_c"/>
    <property type="match status" value="1"/>
</dbReference>
<evidence type="ECO:0000256" key="8">
    <source>
        <dbReference type="ARBA" id="ARBA00023012"/>
    </source>
</evidence>
<dbReference type="InterPro" id="IPR005467">
    <property type="entry name" value="His_kinase_dom"/>
</dbReference>
<dbReference type="InterPro" id="IPR001789">
    <property type="entry name" value="Sig_transdc_resp-reg_receiver"/>
</dbReference>
<dbReference type="InterPro" id="IPR004358">
    <property type="entry name" value="Sig_transdc_His_kin-like_C"/>
</dbReference>
<dbReference type="Pfam" id="PF03924">
    <property type="entry name" value="CHASE"/>
    <property type="match status" value="1"/>
</dbReference>
<dbReference type="PROSITE" id="PS50839">
    <property type="entry name" value="CHASE"/>
    <property type="match status" value="1"/>
</dbReference>
<dbReference type="SMART" id="SM01079">
    <property type="entry name" value="CHASE"/>
    <property type="match status" value="1"/>
</dbReference>
<dbReference type="InterPro" id="IPR036097">
    <property type="entry name" value="HisK_dim/P_sf"/>
</dbReference>
<feature type="domain" description="Response regulatory" evidence="13">
    <location>
        <begin position="794"/>
        <end position="914"/>
    </location>
</feature>
<evidence type="ECO:0000256" key="7">
    <source>
        <dbReference type="ARBA" id="ARBA00022989"/>
    </source>
</evidence>
<keyword evidence="4" id="KW-1003">Cell membrane</keyword>
<evidence type="ECO:0000259" key="12">
    <source>
        <dbReference type="PROSITE" id="PS50109"/>
    </source>
</evidence>
<comment type="catalytic activity">
    <reaction evidence="1">
        <text>ATP + protein L-histidine = ADP + protein N-phospho-L-histidine.</text>
        <dbReference type="EC" id="2.7.13.3"/>
    </reaction>
</comment>
<dbReference type="Gene3D" id="3.30.565.10">
    <property type="entry name" value="Histidine kinase-like ATPase, C-terminal domain"/>
    <property type="match status" value="1"/>
</dbReference>
<dbReference type="SMART" id="SM00388">
    <property type="entry name" value="HisKA"/>
    <property type="match status" value="1"/>
</dbReference>
<dbReference type="InterPro" id="IPR042240">
    <property type="entry name" value="CHASE_sf"/>
</dbReference>
<gene>
    <name evidence="15" type="ORF">JIN87_00260</name>
</gene>
<dbReference type="PANTHER" id="PTHR45339">
    <property type="entry name" value="HYBRID SIGNAL TRANSDUCTION HISTIDINE KINASE J"/>
    <property type="match status" value="1"/>
</dbReference>
<accession>A0A934VMK2</accession>
<dbReference type="SUPFAM" id="SSF52172">
    <property type="entry name" value="CheY-like"/>
    <property type="match status" value="1"/>
</dbReference>
<evidence type="ECO:0000256" key="4">
    <source>
        <dbReference type="ARBA" id="ARBA00022475"/>
    </source>
</evidence>
<keyword evidence="6 11" id="KW-0812">Transmembrane</keyword>
<dbReference type="EC" id="2.7.13.3" evidence="3"/>
<dbReference type="Pfam" id="PF05231">
    <property type="entry name" value="MASE1"/>
    <property type="match status" value="1"/>
</dbReference>
<organism evidence="15 16">
    <name type="scientific">Pelagicoccus mobilis</name>
    <dbReference type="NCBI Taxonomy" id="415221"/>
    <lineage>
        <taxon>Bacteria</taxon>
        <taxon>Pseudomonadati</taxon>
        <taxon>Verrucomicrobiota</taxon>
        <taxon>Opitutia</taxon>
        <taxon>Puniceicoccales</taxon>
        <taxon>Pelagicoccaceae</taxon>
        <taxon>Pelagicoccus</taxon>
    </lineage>
</organism>
<comment type="subcellular location">
    <subcellularLocation>
        <location evidence="2">Cell membrane</location>
        <topology evidence="2">Multi-pass membrane protein</topology>
    </subcellularLocation>
</comment>
<dbReference type="PROSITE" id="PS50109">
    <property type="entry name" value="HIS_KIN"/>
    <property type="match status" value="1"/>
</dbReference>
<dbReference type="SMART" id="SM00387">
    <property type="entry name" value="HATPase_c"/>
    <property type="match status" value="1"/>
</dbReference>
<evidence type="ECO:0000256" key="5">
    <source>
        <dbReference type="ARBA" id="ARBA00022553"/>
    </source>
</evidence>
<keyword evidence="5 10" id="KW-0597">Phosphoprotein</keyword>
<dbReference type="Pfam" id="PF00072">
    <property type="entry name" value="Response_reg"/>
    <property type="match status" value="1"/>
</dbReference>
<dbReference type="InterPro" id="IPR003594">
    <property type="entry name" value="HATPase_dom"/>
</dbReference>
<dbReference type="Pfam" id="PF00512">
    <property type="entry name" value="HisKA"/>
    <property type="match status" value="1"/>
</dbReference>
<protein>
    <recommendedName>
        <fullName evidence="3">histidine kinase</fullName>
        <ecNumber evidence="3">2.7.13.3</ecNumber>
    </recommendedName>
</protein>
<feature type="transmembrane region" description="Helical" evidence="11">
    <location>
        <begin position="61"/>
        <end position="86"/>
    </location>
</feature>
<dbReference type="InterPro" id="IPR003661">
    <property type="entry name" value="HisK_dim/P_dom"/>
</dbReference>
<evidence type="ECO:0000256" key="1">
    <source>
        <dbReference type="ARBA" id="ARBA00000085"/>
    </source>
</evidence>
<feature type="modified residue" description="4-aspartylphosphate" evidence="10">
    <location>
        <position position="844"/>
    </location>
</feature>
<feature type="transmembrane region" description="Helical" evidence="11">
    <location>
        <begin position="174"/>
        <end position="194"/>
    </location>
</feature>
<evidence type="ECO:0000256" key="3">
    <source>
        <dbReference type="ARBA" id="ARBA00012438"/>
    </source>
</evidence>
<feature type="domain" description="CHASE" evidence="14">
    <location>
        <begin position="237"/>
        <end position="432"/>
    </location>
</feature>
<dbReference type="PROSITE" id="PS50110">
    <property type="entry name" value="RESPONSE_REGULATORY"/>
    <property type="match status" value="1"/>
</dbReference>
<dbReference type="SUPFAM" id="SSF47384">
    <property type="entry name" value="Homodimeric domain of signal transducing histidine kinase"/>
    <property type="match status" value="1"/>
</dbReference>
<dbReference type="EMBL" id="JAENIL010000001">
    <property type="protein sequence ID" value="MBK1875272.1"/>
    <property type="molecule type" value="Genomic_DNA"/>
</dbReference>
<dbReference type="CDD" id="cd00082">
    <property type="entry name" value="HisKA"/>
    <property type="match status" value="1"/>
</dbReference>
<evidence type="ECO:0000256" key="9">
    <source>
        <dbReference type="ARBA" id="ARBA00023136"/>
    </source>
</evidence>
<keyword evidence="7 11" id="KW-1133">Transmembrane helix</keyword>
<evidence type="ECO:0000256" key="10">
    <source>
        <dbReference type="PROSITE-ProRule" id="PRU00169"/>
    </source>
</evidence>
<dbReference type="GO" id="GO:0000155">
    <property type="term" value="F:phosphorelay sensor kinase activity"/>
    <property type="evidence" value="ECO:0007669"/>
    <property type="project" value="InterPro"/>
</dbReference>
<keyword evidence="8" id="KW-0902">Two-component regulatory system</keyword>
<evidence type="ECO:0000259" key="14">
    <source>
        <dbReference type="PROSITE" id="PS50839"/>
    </source>
</evidence>
<feature type="transmembrane region" description="Helical" evidence="11">
    <location>
        <begin position="482"/>
        <end position="503"/>
    </location>
</feature>
<dbReference type="Gene3D" id="1.10.287.130">
    <property type="match status" value="1"/>
</dbReference>
<reference evidence="15" key="1">
    <citation type="submission" date="2021-01" db="EMBL/GenBank/DDBJ databases">
        <title>Modified the classification status of verrucomicrobia.</title>
        <authorList>
            <person name="Feng X."/>
        </authorList>
    </citation>
    <scope>NUCLEOTIDE SEQUENCE</scope>
    <source>
        <strain evidence="15">KCTC 13126</strain>
    </source>
</reference>
<keyword evidence="16" id="KW-1185">Reference proteome</keyword>
<name>A0A934VMK2_9BACT</name>
<dbReference type="FunFam" id="3.30.565.10:FF:000010">
    <property type="entry name" value="Sensor histidine kinase RcsC"/>
    <property type="match status" value="1"/>
</dbReference>
<feature type="transmembrane region" description="Helical" evidence="11">
    <location>
        <begin position="98"/>
        <end position="128"/>
    </location>
</feature>
<dbReference type="AlphaFoldDB" id="A0A934VMK2"/>
<keyword evidence="9 11" id="KW-0472">Membrane</keyword>
<dbReference type="PRINTS" id="PR00344">
    <property type="entry name" value="BCTRLSENSOR"/>
</dbReference>
<feature type="transmembrane region" description="Helical" evidence="11">
    <location>
        <begin position="140"/>
        <end position="162"/>
    </location>
</feature>
<dbReference type="Gene3D" id="3.40.50.2300">
    <property type="match status" value="1"/>
</dbReference>
<dbReference type="Proteomes" id="UP000617628">
    <property type="component" value="Unassembled WGS sequence"/>
</dbReference>
<dbReference type="Gene3D" id="3.30.450.350">
    <property type="entry name" value="CHASE domain"/>
    <property type="match status" value="1"/>
</dbReference>
<evidence type="ECO:0000259" key="13">
    <source>
        <dbReference type="PROSITE" id="PS50110"/>
    </source>
</evidence>
<dbReference type="PANTHER" id="PTHR45339:SF1">
    <property type="entry name" value="HYBRID SIGNAL TRANSDUCTION HISTIDINE KINASE J"/>
    <property type="match status" value="1"/>
</dbReference>
<dbReference type="InterPro" id="IPR006189">
    <property type="entry name" value="CHASE_dom"/>
</dbReference>
<feature type="transmembrane region" description="Helical" evidence="11">
    <location>
        <begin position="25"/>
        <end position="49"/>
    </location>
</feature>
<dbReference type="CDD" id="cd17546">
    <property type="entry name" value="REC_hyHK_CKI1_RcsC-like"/>
    <property type="match status" value="1"/>
</dbReference>
<evidence type="ECO:0000313" key="16">
    <source>
        <dbReference type="Proteomes" id="UP000617628"/>
    </source>
</evidence>
<evidence type="ECO:0000256" key="2">
    <source>
        <dbReference type="ARBA" id="ARBA00004651"/>
    </source>
</evidence>